<dbReference type="Proteomes" id="UP000018291">
    <property type="component" value="Unassembled WGS sequence"/>
</dbReference>
<dbReference type="EMBL" id="CANL01000025">
    <property type="protein sequence ID" value="CCM63937.1"/>
    <property type="molecule type" value="Genomic_DNA"/>
</dbReference>
<reference evidence="1 2" key="1">
    <citation type="journal article" date="2013" name="ISME J.">
        <title>Metabolic model for the filamentous 'Candidatus Microthrix parvicella' based on genomic and metagenomic analyses.</title>
        <authorList>
            <person name="Jon McIlroy S."/>
            <person name="Kristiansen R."/>
            <person name="Albertsen M."/>
            <person name="Michael Karst S."/>
            <person name="Rossetti S."/>
            <person name="Lund Nielsen J."/>
            <person name="Tandoi V."/>
            <person name="James Seviour R."/>
            <person name="Nielsen P.H."/>
        </authorList>
    </citation>
    <scope>NUCLEOTIDE SEQUENCE [LARGE SCALE GENOMIC DNA]</scope>
    <source>
        <strain evidence="1 2">RN1</strain>
    </source>
</reference>
<dbReference type="STRING" id="1229780.BN381_310033"/>
<evidence type="ECO:0008006" key="3">
    <source>
        <dbReference type="Google" id="ProtNLM"/>
    </source>
</evidence>
<dbReference type="AlphaFoldDB" id="R4Z5R9"/>
<comment type="caution">
    <text evidence="1">The sequence shown here is derived from an EMBL/GenBank/DDBJ whole genome shotgun (WGS) entry which is preliminary data.</text>
</comment>
<dbReference type="eggNOG" id="COG3324">
    <property type="taxonomic scope" value="Bacteria"/>
</dbReference>
<dbReference type="InterPro" id="IPR029068">
    <property type="entry name" value="Glyas_Bleomycin-R_OHBP_Dase"/>
</dbReference>
<evidence type="ECO:0000313" key="2">
    <source>
        <dbReference type="Proteomes" id="UP000018291"/>
    </source>
</evidence>
<dbReference type="RefSeq" id="WP_012227312.1">
    <property type="nucleotide sequence ID" value="NZ_HG422565.1"/>
</dbReference>
<proteinExistence type="predicted"/>
<evidence type="ECO:0000313" key="1">
    <source>
        <dbReference type="EMBL" id="CCM63937.1"/>
    </source>
</evidence>
<dbReference type="OrthoDB" id="5181113at2"/>
<dbReference type="Gene3D" id="3.10.180.10">
    <property type="entry name" value="2,3-Dihydroxybiphenyl 1,2-Dioxygenase, domain 1"/>
    <property type="match status" value="1"/>
</dbReference>
<sequence>MTAGPQLHTLHVGDAASAWSRAGFAVAEPTGAAPHSVLLGAVRVLLHGDGGPRGLLRWDLVSHAEGLPTQGTINAADIDGLPTAWVPDEPTDEVAEVAEDARTSVPGHHNGVTGLDHLVIGSPHVQRTTAALLGAGFEARRTRDTDGDGEAMRQVFFWAGPVIVELVGPADVGAAAASPDAPAAFFGLALNSGDLDDTAARLGELLGPPRPAVQPGRRIATLRFKAVGGSVPTVVMSPHLTSSG</sequence>
<protein>
    <recommendedName>
        <fullName evidence="3">Glyoxalase-like domain-containing protein</fullName>
    </recommendedName>
</protein>
<name>R4Z5R9_9ACTN</name>
<dbReference type="SUPFAM" id="SSF54593">
    <property type="entry name" value="Glyoxalase/Bleomycin resistance protein/Dihydroxybiphenyl dioxygenase"/>
    <property type="match status" value="1"/>
</dbReference>
<gene>
    <name evidence="1" type="ORF">BN381_310033</name>
</gene>
<organism evidence="1 2">
    <name type="scientific">Candidatus Neomicrothrix parvicella RN1</name>
    <dbReference type="NCBI Taxonomy" id="1229780"/>
    <lineage>
        <taxon>Bacteria</taxon>
        <taxon>Bacillati</taxon>
        <taxon>Actinomycetota</taxon>
        <taxon>Acidimicrobiia</taxon>
        <taxon>Acidimicrobiales</taxon>
        <taxon>Microthrixaceae</taxon>
        <taxon>Candidatus Neomicrothrix</taxon>
    </lineage>
</organism>
<dbReference type="HOGENOM" id="CLU_1303168_0_0_11"/>
<accession>R4Z5R9</accession>
<keyword evidence="2" id="KW-1185">Reference proteome</keyword>